<reference evidence="1" key="1">
    <citation type="journal article" date="2020" name="Nature">
        <title>Giant virus diversity and host interactions through global metagenomics.</title>
        <authorList>
            <person name="Schulz F."/>
            <person name="Roux S."/>
            <person name="Paez-Espino D."/>
            <person name="Jungbluth S."/>
            <person name="Walsh D.A."/>
            <person name="Denef V.J."/>
            <person name="McMahon K.D."/>
            <person name="Konstantinidis K.T."/>
            <person name="Eloe-Fadrosh E.A."/>
            <person name="Kyrpides N.C."/>
            <person name="Woyke T."/>
        </authorList>
    </citation>
    <scope>NUCLEOTIDE SEQUENCE</scope>
    <source>
        <strain evidence="1">GVMAG-S-1064190-84</strain>
    </source>
</reference>
<sequence length="94" mass="11024">MSQKPDSVVELSDTLTLCEFKSGGDRGFWLYDETRGMNLAMKATTEREAFVETLTYYQERLARIESAYFELKKRVDDFVINVREKDDDDDDDCF</sequence>
<organism evidence="1">
    <name type="scientific">viral metagenome</name>
    <dbReference type="NCBI Taxonomy" id="1070528"/>
    <lineage>
        <taxon>unclassified sequences</taxon>
        <taxon>metagenomes</taxon>
        <taxon>organismal metagenomes</taxon>
    </lineage>
</organism>
<accession>A0A6C0JTG8</accession>
<dbReference type="EMBL" id="MN740699">
    <property type="protein sequence ID" value="QHU08859.1"/>
    <property type="molecule type" value="Genomic_DNA"/>
</dbReference>
<name>A0A6C0JTG8_9ZZZZ</name>
<dbReference type="AlphaFoldDB" id="A0A6C0JTG8"/>
<protein>
    <submittedName>
        <fullName evidence="1">Uncharacterized protein</fullName>
    </submittedName>
</protein>
<proteinExistence type="predicted"/>
<evidence type="ECO:0000313" key="1">
    <source>
        <dbReference type="EMBL" id="QHU08859.1"/>
    </source>
</evidence>